<dbReference type="InterPro" id="IPR051091">
    <property type="entry name" value="O-Glucosyltr/Glycosyltrsf_90"/>
</dbReference>
<evidence type="ECO:0000313" key="4">
    <source>
        <dbReference type="EMBL" id="CAJ1402168.1"/>
    </source>
</evidence>
<protein>
    <recommendedName>
        <fullName evidence="3">Glycosyl transferase CAP10 domain-containing protein</fullName>
    </recommendedName>
</protein>
<evidence type="ECO:0000313" key="5">
    <source>
        <dbReference type="Proteomes" id="UP001178507"/>
    </source>
</evidence>
<keyword evidence="2" id="KW-0808">Transferase</keyword>
<dbReference type="EMBL" id="CAUJNA010003440">
    <property type="protein sequence ID" value="CAJ1402168.1"/>
    <property type="molecule type" value="Genomic_DNA"/>
</dbReference>
<dbReference type="Pfam" id="PF05686">
    <property type="entry name" value="Glyco_transf_90"/>
    <property type="match status" value="1"/>
</dbReference>
<feature type="domain" description="Glycosyl transferase CAP10" evidence="3">
    <location>
        <begin position="198"/>
        <end position="464"/>
    </location>
</feature>
<evidence type="ECO:0000259" key="3">
    <source>
        <dbReference type="SMART" id="SM00672"/>
    </source>
</evidence>
<keyword evidence="5" id="KW-1185">Reference proteome</keyword>
<evidence type="ECO:0000256" key="1">
    <source>
        <dbReference type="ARBA" id="ARBA00010118"/>
    </source>
</evidence>
<sequence>MAASGWQARDVESERLWKMESVVDSEELVRKLCCGMGWSGDGTGSGANDNGLCWSAGDFGRYARCCFQGLRQLVKAPAPPWMRQEIRGDVDRGSGSVRRFRTEEMDAMEADWGHVFCRFRVRGGELVTCDTEKIPLLRSSGEPWGQYEALARAARLLLALDLLPAKDFFVSPNIFDQQQMPVPVLTKARVVFARNLLRVPSYELVGPLLDKIRTDLVAIPWAAKEPRLFWRGGMRSFNSCGCRSGAQHWPARWRSLNGSQLLARVPPGSCHDQPPELCSSSCGCTRHVTNRSSFRFSNRVRLCEISRQHPDLVDAKLAYIPDSYGELRPWASERRLVASYAQPAEQLSFKYLISTDGSTIDDTRIYWMLSSGSLAGASSADVFKQITALLPYGIPGLEPWRHFVPVREDFGDLVEKIRWARRNDAECRAMASRAKDFARSFFTEEQILHYIFRVLEAYSELIES</sequence>
<dbReference type="PANTHER" id="PTHR12203:SF35">
    <property type="entry name" value="PROTEIN O-GLUCOSYLTRANSFERASE 1"/>
    <property type="match status" value="1"/>
</dbReference>
<accession>A0AA36J9M7</accession>
<dbReference type="Proteomes" id="UP001178507">
    <property type="component" value="Unassembled WGS sequence"/>
</dbReference>
<dbReference type="GO" id="GO:0016740">
    <property type="term" value="F:transferase activity"/>
    <property type="evidence" value="ECO:0007669"/>
    <property type="project" value="UniProtKB-KW"/>
</dbReference>
<reference evidence="4" key="1">
    <citation type="submission" date="2023-08" db="EMBL/GenBank/DDBJ databases">
        <authorList>
            <person name="Chen Y."/>
            <person name="Shah S."/>
            <person name="Dougan E. K."/>
            <person name="Thang M."/>
            <person name="Chan C."/>
        </authorList>
    </citation>
    <scope>NUCLEOTIDE SEQUENCE</scope>
</reference>
<comment type="similarity">
    <text evidence="1">Belongs to the glycosyltransferase 90 family.</text>
</comment>
<dbReference type="SMART" id="SM00672">
    <property type="entry name" value="CAP10"/>
    <property type="match status" value="1"/>
</dbReference>
<proteinExistence type="inferred from homology"/>
<dbReference type="InterPro" id="IPR006598">
    <property type="entry name" value="CAP10"/>
</dbReference>
<gene>
    <name evidence="4" type="ORF">EVOR1521_LOCUS25115</name>
</gene>
<organism evidence="4 5">
    <name type="scientific">Effrenium voratum</name>
    <dbReference type="NCBI Taxonomy" id="2562239"/>
    <lineage>
        <taxon>Eukaryota</taxon>
        <taxon>Sar</taxon>
        <taxon>Alveolata</taxon>
        <taxon>Dinophyceae</taxon>
        <taxon>Suessiales</taxon>
        <taxon>Symbiodiniaceae</taxon>
        <taxon>Effrenium</taxon>
    </lineage>
</organism>
<dbReference type="PANTHER" id="PTHR12203">
    <property type="entry name" value="KDEL LYS-ASP-GLU-LEU CONTAINING - RELATED"/>
    <property type="match status" value="1"/>
</dbReference>
<comment type="caution">
    <text evidence="4">The sequence shown here is derived from an EMBL/GenBank/DDBJ whole genome shotgun (WGS) entry which is preliminary data.</text>
</comment>
<evidence type="ECO:0000256" key="2">
    <source>
        <dbReference type="ARBA" id="ARBA00022679"/>
    </source>
</evidence>
<dbReference type="AlphaFoldDB" id="A0AA36J9M7"/>
<name>A0AA36J9M7_9DINO</name>